<dbReference type="PANTHER" id="PTHR34153">
    <property type="entry name" value="SI:CH211-262H13.3-RELATED-RELATED"/>
    <property type="match status" value="1"/>
</dbReference>
<proteinExistence type="predicted"/>
<protein>
    <recommendedName>
        <fullName evidence="3">DUF4806 domain-containing protein</fullName>
    </recommendedName>
</protein>
<evidence type="ECO:0000313" key="1">
    <source>
        <dbReference type="EMBL" id="CAG7729752.1"/>
    </source>
</evidence>
<sequence length="163" mass="18592">FQEIVFRKQAEIKVTQDNILWAVTNRDVQDIREFSALSEPCNSVEALVNLNEQLKDGEFAVKCLEIYLASIGGRDFKRTVNGILGKLIGEELATATSFTGKGKATVEFRKFTNVHQLVFRASRRNSICKDKTEAEINFCVMDWLRFASDRYSNREHKKKPAAI</sequence>
<name>A0A8J2P880_9HEXA</name>
<gene>
    <name evidence="1" type="ORF">AFUS01_LOCUS18445</name>
</gene>
<evidence type="ECO:0008006" key="3">
    <source>
        <dbReference type="Google" id="ProtNLM"/>
    </source>
</evidence>
<dbReference type="EMBL" id="CAJVCH010183699">
    <property type="protein sequence ID" value="CAG7729752.1"/>
    <property type="molecule type" value="Genomic_DNA"/>
</dbReference>
<feature type="non-terminal residue" evidence="1">
    <location>
        <position position="163"/>
    </location>
</feature>
<keyword evidence="2" id="KW-1185">Reference proteome</keyword>
<comment type="caution">
    <text evidence="1">The sequence shown here is derived from an EMBL/GenBank/DDBJ whole genome shotgun (WGS) entry which is preliminary data.</text>
</comment>
<organism evidence="1 2">
    <name type="scientific">Allacma fusca</name>
    <dbReference type="NCBI Taxonomy" id="39272"/>
    <lineage>
        <taxon>Eukaryota</taxon>
        <taxon>Metazoa</taxon>
        <taxon>Ecdysozoa</taxon>
        <taxon>Arthropoda</taxon>
        <taxon>Hexapoda</taxon>
        <taxon>Collembola</taxon>
        <taxon>Symphypleona</taxon>
        <taxon>Sminthuridae</taxon>
        <taxon>Allacma</taxon>
    </lineage>
</organism>
<accession>A0A8J2P880</accession>
<evidence type="ECO:0000313" key="2">
    <source>
        <dbReference type="Proteomes" id="UP000708208"/>
    </source>
</evidence>
<reference evidence="1" key="1">
    <citation type="submission" date="2021-06" db="EMBL/GenBank/DDBJ databases">
        <authorList>
            <person name="Hodson N. C."/>
            <person name="Mongue J. A."/>
            <person name="Jaron S. K."/>
        </authorList>
    </citation>
    <scope>NUCLEOTIDE SEQUENCE</scope>
</reference>
<dbReference type="OrthoDB" id="8859298at2759"/>
<dbReference type="Proteomes" id="UP000708208">
    <property type="component" value="Unassembled WGS sequence"/>
</dbReference>
<dbReference type="PANTHER" id="PTHR34153:SF2">
    <property type="entry name" value="SI:CH211-262H13.3-RELATED"/>
    <property type="match status" value="1"/>
</dbReference>
<dbReference type="AlphaFoldDB" id="A0A8J2P880"/>